<dbReference type="PANTHER" id="PTHR21600">
    <property type="entry name" value="MITOCHONDRIAL RNA PSEUDOURIDINE SYNTHASE"/>
    <property type="match status" value="1"/>
</dbReference>
<feature type="domain" description="Pseudouridine synthase RsuA/RluA-like" evidence="1">
    <location>
        <begin position="108"/>
        <end position="271"/>
    </location>
</feature>
<accession>A0AAV9IQF1</accession>
<comment type="caution">
    <text evidence="2">The sequence shown here is derived from an EMBL/GenBank/DDBJ whole genome shotgun (WGS) entry which is preliminary data.</text>
</comment>
<dbReference type="Pfam" id="PF00849">
    <property type="entry name" value="PseudoU_synth_2"/>
    <property type="match status" value="1"/>
</dbReference>
<proteinExistence type="predicted"/>
<dbReference type="SUPFAM" id="SSF55120">
    <property type="entry name" value="Pseudouridine synthase"/>
    <property type="match status" value="1"/>
</dbReference>
<dbReference type="PROSITE" id="PS01129">
    <property type="entry name" value="PSI_RLU"/>
    <property type="match status" value="1"/>
</dbReference>
<dbReference type="AlphaFoldDB" id="A0AAV9IQF1"/>
<name>A0AAV9IQF1_CYACA</name>
<dbReference type="PANTHER" id="PTHR21600:SF40">
    <property type="entry name" value="PSEUDOURIDYLATE SYNTHASE RPUSD2"/>
    <property type="match status" value="1"/>
</dbReference>
<dbReference type="Gene3D" id="3.30.2350.10">
    <property type="entry name" value="Pseudouridine synthase"/>
    <property type="match status" value="1"/>
</dbReference>
<sequence>MLSAAPLSAVCGELVFAAPHWFTYRLHVKRRWLSRTVPEVFAEEFYGTEQSWKENMERGLVLVNGAMVSAPLTYRMKDGDLLSNRVHFHEMPVSARDRPRILGETSEYLLAYKPAGMPTHPCGLFRYHSLTEYIARQLQVGGRDSPDAPNAVYAVNRLDRVTSGVVILAKSGQIARQWHALQPMLTDRDAFHKVYIARVLGRFAEPQHCNVPLSLQRITGGYTRSVPDWQQGKAAVTEFVPLGYDVHSDTSLVECRPLTGRTHQIRAHLQHLGHPVANDVEYGGRRYGLGENTTPGQDFQDTLYQAAHADIDPLVRDLFPDAADSLQDADCHHCPHAAPERWRERTCRRQMGIYLHAASYSVHDGPLGQAGFAAQAEWPEWASSRTDVTAPSTPRA</sequence>
<dbReference type="InterPro" id="IPR020103">
    <property type="entry name" value="PsdUridine_synth_cat_dom_sf"/>
</dbReference>
<dbReference type="EMBL" id="JANCYW010000002">
    <property type="protein sequence ID" value="KAK4534597.1"/>
    <property type="molecule type" value="Genomic_DNA"/>
</dbReference>
<dbReference type="GO" id="GO:0000455">
    <property type="term" value="P:enzyme-directed rRNA pseudouridine synthesis"/>
    <property type="evidence" value="ECO:0007669"/>
    <property type="project" value="TreeGrafter"/>
</dbReference>
<evidence type="ECO:0000313" key="3">
    <source>
        <dbReference type="Proteomes" id="UP001301350"/>
    </source>
</evidence>
<dbReference type="GO" id="GO:0009982">
    <property type="term" value="F:pseudouridine synthase activity"/>
    <property type="evidence" value="ECO:0007669"/>
    <property type="project" value="InterPro"/>
</dbReference>
<evidence type="ECO:0000313" key="2">
    <source>
        <dbReference type="EMBL" id="KAK4534597.1"/>
    </source>
</evidence>
<dbReference type="GO" id="GO:0003723">
    <property type="term" value="F:RNA binding"/>
    <property type="evidence" value="ECO:0007669"/>
    <property type="project" value="InterPro"/>
</dbReference>
<dbReference type="InterPro" id="IPR050188">
    <property type="entry name" value="RluA_PseudoU_synthase"/>
</dbReference>
<gene>
    <name evidence="2" type="ORF">CDCA_CDCA02G0622</name>
</gene>
<organism evidence="2 3">
    <name type="scientific">Cyanidium caldarium</name>
    <name type="common">Red alga</name>
    <dbReference type="NCBI Taxonomy" id="2771"/>
    <lineage>
        <taxon>Eukaryota</taxon>
        <taxon>Rhodophyta</taxon>
        <taxon>Bangiophyceae</taxon>
        <taxon>Cyanidiales</taxon>
        <taxon>Cyanidiaceae</taxon>
        <taxon>Cyanidium</taxon>
    </lineage>
</organism>
<dbReference type="InterPro" id="IPR006224">
    <property type="entry name" value="PsdUridine_synth_RluA-like_CS"/>
</dbReference>
<dbReference type="InterPro" id="IPR006145">
    <property type="entry name" value="PsdUridine_synth_RsuA/RluA"/>
</dbReference>
<reference evidence="2 3" key="1">
    <citation type="submission" date="2022-07" db="EMBL/GenBank/DDBJ databases">
        <title>Genome-wide signatures of adaptation to extreme environments.</title>
        <authorList>
            <person name="Cho C.H."/>
            <person name="Yoon H.S."/>
        </authorList>
    </citation>
    <scope>NUCLEOTIDE SEQUENCE [LARGE SCALE GENOMIC DNA]</scope>
    <source>
        <strain evidence="2 3">DBV 063 E5</strain>
    </source>
</reference>
<evidence type="ECO:0000259" key="1">
    <source>
        <dbReference type="Pfam" id="PF00849"/>
    </source>
</evidence>
<keyword evidence="3" id="KW-1185">Reference proteome</keyword>
<protein>
    <recommendedName>
        <fullName evidence="1">Pseudouridine synthase RsuA/RluA-like domain-containing protein</fullName>
    </recommendedName>
</protein>
<dbReference type="Proteomes" id="UP001301350">
    <property type="component" value="Unassembled WGS sequence"/>
</dbReference>